<dbReference type="EMBL" id="CM035434">
    <property type="protein sequence ID" value="KAH7291482.1"/>
    <property type="molecule type" value="Genomic_DNA"/>
</dbReference>
<dbReference type="InterPro" id="IPR013824">
    <property type="entry name" value="Topo_IA_cen_sub1"/>
</dbReference>
<dbReference type="Proteomes" id="UP000825935">
    <property type="component" value="Chromosome 29"/>
</dbReference>
<gene>
    <name evidence="3" type="ORF">KP509_29G018800</name>
</gene>
<dbReference type="InterPro" id="IPR023405">
    <property type="entry name" value="Topo_IA_core_domain"/>
</dbReference>
<protein>
    <recommendedName>
        <fullName evidence="2">Topo IA-type catalytic domain-containing protein</fullName>
    </recommendedName>
</protein>
<organism evidence="3 4">
    <name type="scientific">Ceratopteris richardii</name>
    <name type="common">Triangle waterfern</name>
    <dbReference type="NCBI Taxonomy" id="49495"/>
    <lineage>
        <taxon>Eukaryota</taxon>
        <taxon>Viridiplantae</taxon>
        <taxon>Streptophyta</taxon>
        <taxon>Embryophyta</taxon>
        <taxon>Tracheophyta</taxon>
        <taxon>Polypodiopsida</taxon>
        <taxon>Polypodiidae</taxon>
        <taxon>Polypodiales</taxon>
        <taxon>Pteridineae</taxon>
        <taxon>Pteridaceae</taxon>
        <taxon>Parkerioideae</taxon>
        <taxon>Ceratopteris</taxon>
    </lineage>
</organism>
<dbReference type="PANTHER" id="PTHR42785:SF1">
    <property type="entry name" value="DNA TOPOISOMERASE"/>
    <property type="match status" value="1"/>
</dbReference>
<dbReference type="SUPFAM" id="SSF56712">
    <property type="entry name" value="Prokaryotic type I DNA topoisomerase"/>
    <property type="match status" value="1"/>
</dbReference>
<evidence type="ECO:0000313" key="4">
    <source>
        <dbReference type="Proteomes" id="UP000825935"/>
    </source>
</evidence>
<keyword evidence="1" id="KW-0413">Isomerase</keyword>
<dbReference type="PROSITE" id="PS52039">
    <property type="entry name" value="TOPO_IA_2"/>
    <property type="match status" value="1"/>
</dbReference>
<name>A0A8T2R531_CERRI</name>
<evidence type="ECO:0000259" key="2">
    <source>
        <dbReference type="PROSITE" id="PS52039"/>
    </source>
</evidence>
<evidence type="ECO:0000313" key="3">
    <source>
        <dbReference type="EMBL" id="KAH7291482.1"/>
    </source>
</evidence>
<dbReference type="InterPro" id="IPR013497">
    <property type="entry name" value="Topo_IA_cen"/>
</dbReference>
<evidence type="ECO:0000256" key="1">
    <source>
        <dbReference type="ARBA" id="ARBA00023235"/>
    </source>
</evidence>
<dbReference type="InterPro" id="IPR000380">
    <property type="entry name" value="Topo_IA"/>
</dbReference>
<comment type="caution">
    <text evidence="3">The sequence shown here is derived from an EMBL/GenBank/DDBJ whole genome shotgun (WGS) entry which is preliminary data.</text>
</comment>
<dbReference type="GO" id="GO:0006265">
    <property type="term" value="P:DNA topological change"/>
    <property type="evidence" value="ECO:0007669"/>
    <property type="project" value="InterPro"/>
</dbReference>
<dbReference type="SMART" id="SM00436">
    <property type="entry name" value="TOP1Bc"/>
    <property type="match status" value="1"/>
</dbReference>
<dbReference type="Gene3D" id="1.10.460.10">
    <property type="entry name" value="Topoisomerase I, domain 2"/>
    <property type="match status" value="1"/>
</dbReference>
<feature type="domain" description="Topo IA-type catalytic" evidence="2">
    <location>
        <begin position="8"/>
        <end position="78"/>
    </location>
</feature>
<dbReference type="GO" id="GO:0003917">
    <property type="term" value="F:DNA topoisomerase type I (single strand cut, ATP-independent) activity"/>
    <property type="evidence" value="ECO:0007669"/>
    <property type="project" value="InterPro"/>
</dbReference>
<dbReference type="InterPro" id="IPR003601">
    <property type="entry name" value="Topo_IA_2"/>
</dbReference>
<proteinExistence type="predicted"/>
<dbReference type="GO" id="GO:0003677">
    <property type="term" value="F:DNA binding"/>
    <property type="evidence" value="ECO:0007669"/>
    <property type="project" value="InterPro"/>
</dbReference>
<dbReference type="Pfam" id="PF01131">
    <property type="entry name" value="Topoisom_bac"/>
    <property type="match status" value="1"/>
</dbReference>
<dbReference type="PANTHER" id="PTHR42785">
    <property type="entry name" value="DNA TOPOISOMERASE, TYPE IA, CORE"/>
    <property type="match status" value="1"/>
</dbReference>
<dbReference type="AlphaFoldDB" id="A0A8T2R531"/>
<dbReference type="OrthoDB" id="430051at2759"/>
<accession>A0A8T2R531</accession>
<sequence>MQNPRDICSTLVTAYLARRALDHLIGFGLSPVLWRKLPGSRSTGRVQSVALKLIGDRERVILTQMPLAQLISTLCWII</sequence>
<keyword evidence="4" id="KW-1185">Reference proteome</keyword>
<reference evidence="3" key="1">
    <citation type="submission" date="2021-08" db="EMBL/GenBank/DDBJ databases">
        <title>WGS assembly of Ceratopteris richardii.</title>
        <authorList>
            <person name="Marchant D.B."/>
            <person name="Chen G."/>
            <person name="Jenkins J."/>
            <person name="Shu S."/>
            <person name="Leebens-Mack J."/>
            <person name="Grimwood J."/>
            <person name="Schmutz J."/>
            <person name="Soltis P."/>
            <person name="Soltis D."/>
            <person name="Chen Z.-H."/>
        </authorList>
    </citation>
    <scope>NUCLEOTIDE SEQUENCE</scope>
    <source>
        <strain evidence="3">Whitten #5841</strain>
        <tissue evidence="3">Leaf</tissue>
    </source>
</reference>